<dbReference type="GeneID" id="36571779"/>
<proteinExistence type="predicted"/>
<dbReference type="Proteomes" id="UP000241818">
    <property type="component" value="Unassembled WGS sequence"/>
</dbReference>
<protein>
    <submittedName>
        <fullName evidence="2">Uncharacterized protein</fullName>
    </submittedName>
</protein>
<dbReference type="AlphaFoldDB" id="A0A2T3AST4"/>
<dbReference type="InParanoid" id="A0A2T3AST4"/>
<dbReference type="RefSeq" id="XP_024717701.1">
    <property type="nucleotide sequence ID" value="XM_024863698.1"/>
</dbReference>
<gene>
    <name evidence="2" type="ORF">M430DRAFT_175463</name>
</gene>
<evidence type="ECO:0000313" key="2">
    <source>
        <dbReference type="EMBL" id="PSS10522.1"/>
    </source>
</evidence>
<evidence type="ECO:0000313" key="3">
    <source>
        <dbReference type="Proteomes" id="UP000241818"/>
    </source>
</evidence>
<keyword evidence="3" id="KW-1185">Reference proteome</keyword>
<name>A0A2T3AST4_AMORE</name>
<reference evidence="2 3" key="1">
    <citation type="journal article" date="2018" name="New Phytol.">
        <title>Comparative genomics and transcriptomics depict ericoid mycorrhizal fungi as versatile saprotrophs and plant mutualists.</title>
        <authorList>
            <person name="Martino E."/>
            <person name="Morin E."/>
            <person name="Grelet G.A."/>
            <person name="Kuo A."/>
            <person name="Kohler A."/>
            <person name="Daghino S."/>
            <person name="Barry K.W."/>
            <person name="Cichocki N."/>
            <person name="Clum A."/>
            <person name="Dockter R.B."/>
            <person name="Hainaut M."/>
            <person name="Kuo R.C."/>
            <person name="LaButti K."/>
            <person name="Lindahl B.D."/>
            <person name="Lindquist E.A."/>
            <person name="Lipzen A."/>
            <person name="Khouja H.R."/>
            <person name="Magnuson J."/>
            <person name="Murat C."/>
            <person name="Ohm R.A."/>
            <person name="Singer S.W."/>
            <person name="Spatafora J.W."/>
            <person name="Wang M."/>
            <person name="Veneault-Fourrey C."/>
            <person name="Henrissat B."/>
            <person name="Grigoriev I.V."/>
            <person name="Martin F.M."/>
            <person name="Perotto S."/>
        </authorList>
    </citation>
    <scope>NUCLEOTIDE SEQUENCE [LARGE SCALE GENOMIC DNA]</scope>
    <source>
        <strain evidence="2 3">ATCC 22711</strain>
    </source>
</reference>
<organism evidence="2 3">
    <name type="scientific">Amorphotheca resinae ATCC 22711</name>
    <dbReference type="NCBI Taxonomy" id="857342"/>
    <lineage>
        <taxon>Eukaryota</taxon>
        <taxon>Fungi</taxon>
        <taxon>Dikarya</taxon>
        <taxon>Ascomycota</taxon>
        <taxon>Pezizomycotina</taxon>
        <taxon>Leotiomycetes</taxon>
        <taxon>Helotiales</taxon>
        <taxon>Amorphothecaceae</taxon>
        <taxon>Amorphotheca</taxon>
    </lineage>
</organism>
<evidence type="ECO:0000256" key="1">
    <source>
        <dbReference type="SAM" id="MobiDB-lite"/>
    </source>
</evidence>
<feature type="region of interest" description="Disordered" evidence="1">
    <location>
        <begin position="43"/>
        <end position="67"/>
    </location>
</feature>
<dbReference type="EMBL" id="KZ679016">
    <property type="protein sequence ID" value="PSS10522.1"/>
    <property type="molecule type" value="Genomic_DNA"/>
</dbReference>
<accession>A0A2T3AST4</accession>
<sequence length="95" mass="11075">MDVPGMFGLSRIPAVPLVRFVSPRPGDQLNKYVNPVVRETIMKATRRRSDKEWSPTGLENPSPRSPVPWTVLAERRRRRTETVARCHRHQTYFSF</sequence>